<reference evidence="2 3" key="1">
    <citation type="submission" date="2019-05" db="EMBL/GenBank/DDBJ databases">
        <title>Another draft genome of Portunus trituberculatus and its Hox gene families provides insights of decapod evolution.</title>
        <authorList>
            <person name="Jeong J.-H."/>
            <person name="Song I."/>
            <person name="Kim S."/>
            <person name="Choi T."/>
            <person name="Kim D."/>
            <person name="Ryu S."/>
            <person name="Kim W."/>
        </authorList>
    </citation>
    <scope>NUCLEOTIDE SEQUENCE [LARGE SCALE GENOMIC DNA]</scope>
    <source>
        <tissue evidence="2">Muscle</tissue>
    </source>
</reference>
<protein>
    <submittedName>
        <fullName evidence="2">Uncharacterized protein</fullName>
    </submittedName>
</protein>
<sequence length="96" mass="10734">MCGRYRSAPDGKKRRKKLNLVYPVGGSVGPPTPGEASRGTPPTPGTIEFGCKKNIESFCPLEERRATWRLKEEVEGRWIHQGRKSDLKAWPQVAEA</sequence>
<dbReference type="AlphaFoldDB" id="A0A5B7FRQ2"/>
<evidence type="ECO:0000256" key="1">
    <source>
        <dbReference type="SAM" id="MobiDB-lite"/>
    </source>
</evidence>
<proteinExistence type="predicted"/>
<keyword evidence="3" id="KW-1185">Reference proteome</keyword>
<dbReference type="EMBL" id="VSRR010007872">
    <property type="protein sequence ID" value="MPC47683.1"/>
    <property type="molecule type" value="Genomic_DNA"/>
</dbReference>
<comment type="caution">
    <text evidence="2">The sequence shown here is derived from an EMBL/GenBank/DDBJ whole genome shotgun (WGS) entry which is preliminary data.</text>
</comment>
<feature type="region of interest" description="Disordered" evidence="1">
    <location>
        <begin position="1"/>
        <end position="47"/>
    </location>
</feature>
<organism evidence="2 3">
    <name type="scientific">Portunus trituberculatus</name>
    <name type="common">Swimming crab</name>
    <name type="synonym">Neptunus trituberculatus</name>
    <dbReference type="NCBI Taxonomy" id="210409"/>
    <lineage>
        <taxon>Eukaryota</taxon>
        <taxon>Metazoa</taxon>
        <taxon>Ecdysozoa</taxon>
        <taxon>Arthropoda</taxon>
        <taxon>Crustacea</taxon>
        <taxon>Multicrustacea</taxon>
        <taxon>Malacostraca</taxon>
        <taxon>Eumalacostraca</taxon>
        <taxon>Eucarida</taxon>
        <taxon>Decapoda</taxon>
        <taxon>Pleocyemata</taxon>
        <taxon>Brachyura</taxon>
        <taxon>Eubrachyura</taxon>
        <taxon>Portunoidea</taxon>
        <taxon>Portunidae</taxon>
        <taxon>Portuninae</taxon>
        <taxon>Portunus</taxon>
    </lineage>
</organism>
<evidence type="ECO:0000313" key="2">
    <source>
        <dbReference type="EMBL" id="MPC47683.1"/>
    </source>
</evidence>
<evidence type="ECO:0000313" key="3">
    <source>
        <dbReference type="Proteomes" id="UP000324222"/>
    </source>
</evidence>
<gene>
    <name evidence="2" type="ORF">E2C01_041437</name>
</gene>
<accession>A0A5B7FRQ2</accession>
<dbReference type="Proteomes" id="UP000324222">
    <property type="component" value="Unassembled WGS sequence"/>
</dbReference>
<name>A0A5B7FRQ2_PORTR</name>